<dbReference type="EMBL" id="MVBM01000014">
    <property type="protein sequence ID" value="OOK63943.1"/>
    <property type="molecule type" value="Genomic_DNA"/>
</dbReference>
<organism evidence="1 2">
    <name type="scientific">Mycobacterium kansasii</name>
    <dbReference type="NCBI Taxonomy" id="1768"/>
    <lineage>
        <taxon>Bacteria</taxon>
        <taxon>Bacillati</taxon>
        <taxon>Actinomycetota</taxon>
        <taxon>Actinomycetes</taxon>
        <taxon>Mycobacteriales</taxon>
        <taxon>Mycobacteriaceae</taxon>
        <taxon>Mycobacterium</taxon>
    </lineage>
</organism>
<evidence type="ECO:0000313" key="2">
    <source>
        <dbReference type="Proteomes" id="UP000189229"/>
    </source>
</evidence>
<dbReference type="Proteomes" id="UP000189229">
    <property type="component" value="Unassembled WGS sequence"/>
</dbReference>
<comment type="caution">
    <text evidence="1">The sequence shown here is derived from an EMBL/GenBank/DDBJ whole genome shotgun (WGS) entry which is preliminary data.</text>
</comment>
<evidence type="ECO:0000313" key="1">
    <source>
        <dbReference type="EMBL" id="OOK63943.1"/>
    </source>
</evidence>
<accession>A0A1V3WAE7</accession>
<dbReference type="AlphaFoldDB" id="A0A1V3WAE7"/>
<proteinExistence type="predicted"/>
<sequence>MRVAGGFTLDGLALVCRQNRRRSVQRDRTEPATPAITIAAGWAVGRHIMARDPAIDLHGESSLRNLIAASDVRVCFADVHVSR</sequence>
<name>A0A1V3WAE7_MYCKA</name>
<reference evidence="1 2" key="1">
    <citation type="submission" date="2017-02" db="EMBL/GenBank/DDBJ databases">
        <title>Complete genome sequences of Mycobacterium kansasii strains isolated from rhesus macaques.</title>
        <authorList>
            <person name="Panda A."/>
            <person name="Nagaraj S."/>
            <person name="Zhao X."/>
            <person name="Tettelin H."/>
            <person name="Detolla L.J."/>
        </authorList>
    </citation>
    <scope>NUCLEOTIDE SEQUENCE [LARGE SCALE GENOMIC DNA]</scope>
    <source>
        <strain evidence="1 2">11-3813</strain>
    </source>
</reference>
<gene>
    <name evidence="1" type="ORF">BZL30_9345</name>
</gene>
<protein>
    <submittedName>
        <fullName evidence="1">Uncharacterized protein</fullName>
    </submittedName>
</protein>